<reference evidence="1" key="1">
    <citation type="submission" date="2018-10" db="EMBL/GenBank/DDBJ databases">
        <title>Hidden diversity of soil giant viruses.</title>
        <authorList>
            <person name="Schulz F."/>
            <person name="Alteio L."/>
            <person name="Goudeau D."/>
            <person name="Ryan E.M."/>
            <person name="Malmstrom R.R."/>
            <person name="Blanchard J."/>
            <person name="Woyke T."/>
        </authorList>
    </citation>
    <scope>NUCLEOTIDE SEQUENCE</scope>
    <source>
        <strain evidence="1">HYV1</strain>
    </source>
</reference>
<evidence type="ECO:0000313" key="1">
    <source>
        <dbReference type="EMBL" id="AYV83390.1"/>
    </source>
</evidence>
<organism evidence="1">
    <name type="scientific">Hyperionvirus sp</name>
    <dbReference type="NCBI Taxonomy" id="2487770"/>
    <lineage>
        <taxon>Viruses</taxon>
        <taxon>Varidnaviria</taxon>
        <taxon>Bamfordvirae</taxon>
        <taxon>Nucleocytoviricota</taxon>
        <taxon>Megaviricetes</taxon>
        <taxon>Imitervirales</taxon>
        <taxon>Mimiviridae</taxon>
        <taxon>Klosneuvirinae</taxon>
    </lineage>
</organism>
<gene>
    <name evidence="1" type="ORF">Hyperionvirus6_71</name>
</gene>
<sequence length="201" mass="23252">MHAEIIGILAVLIGCYNIREDASEWIETPLTLRVKGSNSAGQVAVIGDCNEISNPKEFMTPFVETCEFYDAKTIVYDDYEGYVTMARSFEHMSRKCKTNTCMCYKWINVDGNDTFNICDIIKVPLRFTYVELRYDATNGPHTIKKFSMAHVLKINFQLKKNYTILYNSLHPEQWKNFTLDYPPFNWMLGSLDSEANHQVID</sequence>
<accession>A0A3G5A7Y1</accession>
<name>A0A3G5A7Y1_9VIRU</name>
<protein>
    <submittedName>
        <fullName evidence="1">Uncharacterized protein</fullName>
    </submittedName>
</protein>
<dbReference type="EMBL" id="MK072388">
    <property type="protein sequence ID" value="AYV83390.1"/>
    <property type="molecule type" value="Genomic_DNA"/>
</dbReference>
<proteinExistence type="predicted"/>